<proteinExistence type="inferred from homology"/>
<feature type="compositionally biased region" description="Basic and acidic residues" evidence="10">
    <location>
        <begin position="68"/>
        <end position="78"/>
    </location>
</feature>
<comment type="subcellular location">
    <subcellularLocation>
        <location evidence="1 8">Nucleus</location>
    </subcellularLocation>
</comment>
<evidence type="ECO:0000256" key="6">
    <source>
        <dbReference type="ARBA" id="ARBA00093337"/>
    </source>
</evidence>
<dbReference type="SMART" id="SM00320">
    <property type="entry name" value="WD40"/>
    <property type="match status" value="2"/>
</dbReference>
<dbReference type="InterPro" id="IPR001680">
    <property type="entry name" value="WD40_rpt"/>
</dbReference>
<dbReference type="InterPro" id="IPR028884">
    <property type="entry name" value="Trm82"/>
</dbReference>
<dbReference type="GeneID" id="111245073"/>
<keyword evidence="2 8" id="KW-0853">WD repeat</keyword>
<keyword evidence="3 8" id="KW-0819">tRNA processing</keyword>
<evidence type="ECO:0000256" key="9">
    <source>
        <dbReference type="PROSITE-ProRule" id="PRU00221"/>
    </source>
</evidence>
<dbReference type="PANTHER" id="PTHR16288">
    <property type="entry name" value="WD40 REPEAT PROTEIN 4"/>
    <property type="match status" value="1"/>
</dbReference>
<dbReference type="Pfam" id="PF00400">
    <property type="entry name" value="WD40"/>
    <property type="match status" value="1"/>
</dbReference>
<dbReference type="Gene3D" id="2.130.10.10">
    <property type="entry name" value="YVTN repeat-like/Quinoprotein amine dehydrogenase"/>
    <property type="match status" value="1"/>
</dbReference>
<evidence type="ECO:0000256" key="10">
    <source>
        <dbReference type="SAM" id="MobiDB-lite"/>
    </source>
</evidence>
<evidence type="ECO:0000256" key="8">
    <source>
        <dbReference type="HAMAP-Rule" id="MF_03056"/>
    </source>
</evidence>
<comment type="function">
    <text evidence="8">Required for the formation of N(7)-methylguanine at position 46 (m7G46) in tRNA. In the complex, it is required to stabilize and induce conformational changes of the catalytic subunit.</text>
</comment>
<dbReference type="AlphaFoldDB" id="A0A7M7JAB1"/>
<evidence type="ECO:0000256" key="5">
    <source>
        <dbReference type="ARBA" id="ARBA00023242"/>
    </source>
</evidence>
<dbReference type="GO" id="GO:0043527">
    <property type="term" value="C:tRNA methyltransferase complex"/>
    <property type="evidence" value="ECO:0007669"/>
    <property type="project" value="TreeGrafter"/>
</dbReference>
<dbReference type="KEGG" id="vde:111245073"/>
<sequence length="467" mass="52345">MSAWIQTTNDFILLGVENKLWLVKNISTCMSSKLLTAGEHDIDQNDGSSCITELALPFSKSSPASQHIRNENRTENSKTDNTVGQGETREVAYPQTPTETMGIDDGLGQAVEESGKQTKPAHLTSVHMPVCQSYVLACTSDKRLLVWAQKDRCGSFPTSNQWELHSERKTPRKCVQVRLTGQVPPMILVADRAGDVYEFSLDDSKAPPNLLMGRMSMLLDMALSPSDDFLVVCDRDEKIVVSHYPEAYNIIAFCLGHRRFVTSIELLPNHPNRLVSVSGDGLLILWNLEAGGVQLASANCWAEAQTVDQLLPFEQFHSRKDDQDVRPPLKKVLCQKNLVAVLYYRVPYVHIFRCDGSSLVSCGGVVTEAAVWSAAIDNCLRLWVLTPSLSVFQLDQSGKHYSVNLPSGLTLSMRKALSPLEGVTEVDPDLDVLFKQWFDNVEEYFKRKRRREEIQRRNNVKSTTEKI</sequence>
<accession>A0A7M7JAB1</accession>
<dbReference type="InterPro" id="IPR015943">
    <property type="entry name" value="WD40/YVTN_repeat-like_dom_sf"/>
</dbReference>
<dbReference type="OrthoDB" id="371245at2759"/>
<comment type="subunit">
    <text evidence="7">Forms a heterodimer with the catalytic subunit Mettl1. Interacts with mei-P26 and weakly interacts with bgcn; required for the function or formation of the mei-P26-bgcn-bam-sxl complex. Interacts with nanos; may be involved in mei-P26-dependent derepression of the BMP signaling pathway. Interacts with Myc; the interaction may be mediated by mei-P26 and may be involved in the regulation of ribosome biogenesis.</text>
</comment>
<dbReference type="SUPFAM" id="SSF50978">
    <property type="entry name" value="WD40 repeat-like"/>
    <property type="match status" value="1"/>
</dbReference>
<dbReference type="GO" id="GO:0005829">
    <property type="term" value="C:cytosol"/>
    <property type="evidence" value="ECO:0007669"/>
    <property type="project" value="TreeGrafter"/>
</dbReference>
<dbReference type="Proteomes" id="UP000594260">
    <property type="component" value="Unplaced"/>
</dbReference>
<dbReference type="InterPro" id="IPR019775">
    <property type="entry name" value="WD40_repeat_CS"/>
</dbReference>
<keyword evidence="12" id="KW-1185">Reference proteome</keyword>
<evidence type="ECO:0000256" key="4">
    <source>
        <dbReference type="ARBA" id="ARBA00022737"/>
    </source>
</evidence>
<keyword evidence="5 8" id="KW-0539">Nucleus</keyword>
<feature type="region of interest" description="Disordered" evidence="10">
    <location>
        <begin position="61"/>
        <end position="91"/>
    </location>
</feature>
<protein>
    <recommendedName>
        <fullName evidence="8">tRNA (guanine-N(7)-)-methyltransferase non-catalytic subunit</fullName>
    </recommendedName>
    <alternativeName>
        <fullName evidence="8">WD repeat-containing protein 4 homolog</fullName>
    </alternativeName>
</protein>
<dbReference type="GO" id="GO:0106004">
    <property type="term" value="P:tRNA (guanine-N7)-methylation"/>
    <property type="evidence" value="ECO:0007669"/>
    <property type="project" value="UniProtKB-UniRule"/>
</dbReference>
<reference evidence="11" key="1">
    <citation type="submission" date="2021-01" db="UniProtKB">
        <authorList>
            <consortium name="EnsemblMetazoa"/>
        </authorList>
    </citation>
    <scope>IDENTIFICATION</scope>
</reference>
<keyword evidence="4 8" id="KW-0677">Repeat</keyword>
<evidence type="ECO:0000256" key="3">
    <source>
        <dbReference type="ARBA" id="ARBA00022694"/>
    </source>
</evidence>
<dbReference type="FunCoup" id="A0A7M7JAB1">
    <property type="interactions" value="533"/>
</dbReference>
<dbReference type="InterPro" id="IPR036322">
    <property type="entry name" value="WD40_repeat_dom_sf"/>
</dbReference>
<dbReference type="HAMAP" id="MF_03056">
    <property type="entry name" value="TRM82"/>
    <property type="match status" value="1"/>
</dbReference>
<comment type="similarity">
    <text evidence="8">Belongs to the WD repeat TRM82 family.</text>
</comment>
<dbReference type="RefSeq" id="XP_022648615.1">
    <property type="nucleotide sequence ID" value="XM_022792880.1"/>
</dbReference>
<evidence type="ECO:0000256" key="7">
    <source>
        <dbReference type="ARBA" id="ARBA00093542"/>
    </source>
</evidence>
<evidence type="ECO:0000256" key="1">
    <source>
        <dbReference type="ARBA" id="ARBA00004123"/>
    </source>
</evidence>
<organism evidence="11 12">
    <name type="scientific">Varroa destructor</name>
    <name type="common">Honeybee mite</name>
    <dbReference type="NCBI Taxonomy" id="109461"/>
    <lineage>
        <taxon>Eukaryota</taxon>
        <taxon>Metazoa</taxon>
        <taxon>Ecdysozoa</taxon>
        <taxon>Arthropoda</taxon>
        <taxon>Chelicerata</taxon>
        <taxon>Arachnida</taxon>
        <taxon>Acari</taxon>
        <taxon>Parasitiformes</taxon>
        <taxon>Mesostigmata</taxon>
        <taxon>Gamasina</taxon>
        <taxon>Dermanyssoidea</taxon>
        <taxon>Varroidae</taxon>
        <taxon>Varroa</taxon>
    </lineage>
</organism>
<evidence type="ECO:0000313" key="11">
    <source>
        <dbReference type="EnsemblMetazoa" id="XP_022648615"/>
    </source>
</evidence>
<comment type="pathway">
    <text evidence="8">tRNA modification; N(7)-methylguanine-tRNA biosynthesis.</text>
</comment>
<dbReference type="PROSITE" id="PS00678">
    <property type="entry name" value="WD_REPEATS_1"/>
    <property type="match status" value="1"/>
</dbReference>
<dbReference type="PANTHER" id="PTHR16288:SF0">
    <property type="entry name" value="TRNA (GUANINE-N(7)-)-METHYLTRANSFERASE NON-CATALYTIC SUBUNIT WDR4"/>
    <property type="match status" value="1"/>
</dbReference>
<dbReference type="UniPathway" id="UPA00989"/>
<dbReference type="CTD" id="31566"/>
<comment type="function">
    <text evidence="6">Required for the Mettl1-dependent formation of N(7)-methylguanine at position 46 (m7G46) in tRNA. In the Mettl1-wuho methyltransferase complex, it is required to stabilize and induce conformational changes of the catalytic subunit. Required for binding of nanos mRNA and repression of translation by the mei-P26-bgcn-bam-sxl complex. May cooperate with mei-P26 and nanos to derepress the BMP signaling pathway. May cooperate with mei-P26 to suppress expression of a subset of microRNAs. May cooperate with mei-P26 to regulate bam expression levels in germline cells during gametogenesis. Required to promote mitosis to meiosis transition during gametogenesis. May regulate germline cell division in part by regulating ribosome biogenesis.</text>
</comment>
<evidence type="ECO:0000256" key="2">
    <source>
        <dbReference type="ARBA" id="ARBA00022574"/>
    </source>
</evidence>
<dbReference type="GO" id="GO:0005634">
    <property type="term" value="C:nucleus"/>
    <property type="evidence" value="ECO:0007669"/>
    <property type="project" value="UniProtKB-SubCell"/>
</dbReference>
<dbReference type="PROSITE" id="PS50082">
    <property type="entry name" value="WD_REPEATS_2"/>
    <property type="match status" value="1"/>
</dbReference>
<name>A0A7M7JAB1_VARDE</name>
<dbReference type="EnsemblMetazoa" id="XM_022792880">
    <property type="protein sequence ID" value="XP_022648615"/>
    <property type="gene ID" value="LOC111245073"/>
</dbReference>
<feature type="repeat" description="WD" evidence="9">
    <location>
        <begin position="254"/>
        <end position="296"/>
    </location>
</feature>
<dbReference type="InParanoid" id="A0A7M7JAB1"/>
<evidence type="ECO:0000313" key="12">
    <source>
        <dbReference type="Proteomes" id="UP000594260"/>
    </source>
</evidence>